<organism evidence="1 2">
    <name type="scientific">Aquimarina litoralis</name>
    <dbReference type="NCBI Taxonomy" id="584605"/>
    <lineage>
        <taxon>Bacteria</taxon>
        <taxon>Pseudomonadati</taxon>
        <taxon>Bacteroidota</taxon>
        <taxon>Flavobacteriia</taxon>
        <taxon>Flavobacteriales</taxon>
        <taxon>Flavobacteriaceae</taxon>
        <taxon>Aquimarina</taxon>
    </lineage>
</organism>
<gene>
    <name evidence="1" type="ORF">GCM10009430_40620</name>
</gene>
<proteinExistence type="predicted"/>
<dbReference type="EMBL" id="BAAAGE010000004">
    <property type="protein sequence ID" value="GAA0729927.1"/>
    <property type="molecule type" value="Genomic_DNA"/>
</dbReference>
<accession>A0ABP3UEF1</accession>
<name>A0ABP3UEF1_9FLAO</name>
<keyword evidence="2" id="KW-1185">Reference proteome</keyword>
<comment type="caution">
    <text evidence="1">The sequence shown here is derived from an EMBL/GenBank/DDBJ whole genome shotgun (WGS) entry which is preliminary data.</text>
</comment>
<dbReference type="Proteomes" id="UP001501758">
    <property type="component" value="Unassembled WGS sequence"/>
</dbReference>
<evidence type="ECO:0000313" key="2">
    <source>
        <dbReference type="Proteomes" id="UP001501758"/>
    </source>
</evidence>
<evidence type="ECO:0000313" key="1">
    <source>
        <dbReference type="EMBL" id="GAA0729927.1"/>
    </source>
</evidence>
<dbReference type="RefSeq" id="WP_343914077.1">
    <property type="nucleotide sequence ID" value="NZ_BAAAGE010000004.1"/>
</dbReference>
<protein>
    <submittedName>
        <fullName evidence="1">Uncharacterized protein</fullName>
    </submittedName>
</protein>
<sequence length="225" mass="26375">MTTVMKEWMIDMKKESGETVDSLEINNMMIQRIVPSINANFDPRLSKGVQFTYKFTFRDTTIESESYNSLSLNNNRVMVINRNTGKSEAFLKKDFTLVKDPSVLLSVPIEDKEDIIEIKEFPKYRKNIFGYDCYKVIITKKSDFLKNPMSKLFFTNKKILDKYVKLFNDTIIQELYVTEKISCKYHPVIKSPEILEKYYPLEITVKDNFVQGASTTYITEELLIE</sequence>
<reference evidence="2" key="1">
    <citation type="journal article" date="2019" name="Int. J. Syst. Evol. Microbiol.">
        <title>The Global Catalogue of Microorganisms (GCM) 10K type strain sequencing project: providing services to taxonomists for standard genome sequencing and annotation.</title>
        <authorList>
            <consortium name="The Broad Institute Genomics Platform"/>
            <consortium name="The Broad Institute Genome Sequencing Center for Infectious Disease"/>
            <person name="Wu L."/>
            <person name="Ma J."/>
        </authorList>
    </citation>
    <scope>NUCLEOTIDE SEQUENCE [LARGE SCALE GENOMIC DNA]</scope>
    <source>
        <strain evidence="2">JCM 15974</strain>
    </source>
</reference>